<dbReference type="Proteomes" id="UP001385809">
    <property type="component" value="Unassembled WGS sequence"/>
</dbReference>
<sequence length="69" mass="7131">MDENADAAHRRHRLGIVILAGLGALALMAAVALVVALTDVARPPDDPAYRTPIGGMVTTSRPITAGADR</sequence>
<proteinExistence type="predicted"/>
<feature type="region of interest" description="Disordered" evidence="1">
    <location>
        <begin position="48"/>
        <end position="69"/>
    </location>
</feature>
<name>A0ABU8MNY7_9PSEU</name>
<keyword evidence="2" id="KW-0472">Membrane</keyword>
<dbReference type="EMBL" id="JBBEGN010000006">
    <property type="protein sequence ID" value="MEJ2868990.1"/>
    <property type="molecule type" value="Genomic_DNA"/>
</dbReference>
<evidence type="ECO:0000313" key="3">
    <source>
        <dbReference type="EMBL" id="MEJ2868990.1"/>
    </source>
</evidence>
<evidence type="ECO:0000256" key="1">
    <source>
        <dbReference type="SAM" id="MobiDB-lite"/>
    </source>
</evidence>
<evidence type="ECO:0000313" key="4">
    <source>
        <dbReference type="Proteomes" id="UP001385809"/>
    </source>
</evidence>
<accession>A0ABU8MNY7</accession>
<organism evidence="3 4">
    <name type="scientific">Actinomycetospora aurantiaca</name>
    <dbReference type="NCBI Taxonomy" id="3129233"/>
    <lineage>
        <taxon>Bacteria</taxon>
        <taxon>Bacillati</taxon>
        <taxon>Actinomycetota</taxon>
        <taxon>Actinomycetes</taxon>
        <taxon>Pseudonocardiales</taxon>
        <taxon>Pseudonocardiaceae</taxon>
        <taxon>Actinomycetospora</taxon>
    </lineage>
</organism>
<evidence type="ECO:0000256" key="2">
    <source>
        <dbReference type="SAM" id="Phobius"/>
    </source>
</evidence>
<keyword evidence="2" id="KW-0812">Transmembrane</keyword>
<feature type="transmembrane region" description="Helical" evidence="2">
    <location>
        <begin position="14"/>
        <end position="37"/>
    </location>
</feature>
<reference evidence="3 4" key="1">
    <citation type="submission" date="2024-03" db="EMBL/GenBank/DDBJ databases">
        <title>Actinomycetospora sp. OC33-EN08, a novel actinomycete isolated from wild orchid (Aerides multiflora).</title>
        <authorList>
            <person name="Suriyachadkun C."/>
        </authorList>
    </citation>
    <scope>NUCLEOTIDE SEQUENCE [LARGE SCALE GENOMIC DNA]</scope>
    <source>
        <strain evidence="3 4">OC33-EN08</strain>
    </source>
</reference>
<comment type="caution">
    <text evidence="3">The sequence shown here is derived from an EMBL/GenBank/DDBJ whole genome shotgun (WGS) entry which is preliminary data.</text>
</comment>
<keyword evidence="2" id="KW-1133">Transmembrane helix</keyword>
<gene>
    <name evidence="3" type="ORF">WCD74_14550</name>
</gene>
<keyword evidence="4" id="KW-1185">Reference proteome</keyword>
<protein>
    <submittedName>
        <fullName evidence="3">Uncharacterized protein</fullName>
    </submittedName>
</protein>
<dbReference type="RefSeq" id="WP_337695571.1">
    <property type="nucleotide sequence ID" value="NZ_JBBEGN010000006.1"/>
</dbReference>